<evidence type="ECO:0000259" key="3">
    <source>
        <dbReference type="PROSITE" id="PS50056"/>
    </source>
</evidence>
<dbReference type="PROSITE" id="PS50056">
    <property type="entry name" value="TYR_PHOSPHATASE_2"/>
    <property type="match status" value="1"/>
</dbReference>
<dbReference type="AlphaFoldDB" id="A0A914P318"/>
<accession>A0A914P318</accession>
<dbReference type="PRINTS" id="PR00700">
    <property type="entry name" value="PRTYPHPHTASE"/>
</dbReference>
<dbReference type="PANTHER" id="PTHR46163">
    <property type="entry name" value="TYROSINE-PROTEIN PHOSPHATASE-RELATED"/>
    <property type="match status" value="1"/>
</dbReference>
<dbReference type="Pfam" id="PF00102">
    <property type="entry name" value="Y_phosphatase"/>
    <property type="match status" value="1"/>
</dbReference>
<dbReference type="InterPro" id="IPR000242">
    <property type="entry name" value="PTP_cat"/>
</dbReference>
<protein>
    <submittedName>
        <fullName evidence="5">Uncharacterized protein</fullName>
    </submittedName>
</protein>
<feature type="compositionally biased region" description="Pro residues" evidence="1">
    <location>
        <begin position="119"/>
        <end position="137"/>
    </location>
</feature>
<dbReference type="SMART" id="SM00404">
    <property type="entry name" value="PTPc_motif"/>
    <property type="match status" value="1"/>
</dbReference>
<dbReference type="GO" id="GO:0004725">
    <property type="term" value="F:protein tyrosine phosphatase activity"/>
    <property type="evidence" value="ECO:0007669"/>
    <property type="project" value="InterPro"/>
</dbReference>
<dbReference type="InterPro" id="IPR029021">
    <property type="entry name" value="Prot-tyrosine_phosphatase-like"/>
</dbReference>
<evidence type="ECO:0000256" key="1">
    <source>
        <dbReference type="SAM" id="MobiDB-lite"/>
    </source>
</evidence>
<dbReference type="Gene3D" id="3.90.190.10">
    <property type="entry name" value="Protein tyrosine phosphatase superfamily"/>
    <property type="match status" value="1"/>
</dbReference>
<organism evidence="4 5">
    <name type="scientific">Panagrolaimus davidi</name>
    <dbReference type="NCBI Taxonomy" id="227884"/>
    <lineage>
        <taxon>Eukaryota</taxon>
        <taxon>Metazoa</taxon>
        <taxon>Ecdysozoa</taxon>
        <taxon>Nematoda</taxon>
        <taxon>Chromadorea</taxon>
        <taxon>Rhabditida</taxon>
        <taxon>Tylenchina</taxon>
        <taxon>Panagrolaimomorpha</taxon>
        <taxon>Panagrolaimoidea</taxon>
        <taxon>Panagrolaimidae</taxon>
        <taxon>Panagrolaimus</taxon>
    </lineage>
</organism>
<feature type="region of interest" description="Disordered" evidence="1">
    <location>
        <begin position="110"/>
        <end position="137"/>
    </location>
</feature>
<feature type="domain" description="Tyrosine-protein phosphatase" evidence="2">
    <location>
        <begin position="1"/>
        <end position="81"/>
    </location>
</feature>
<evidence type="ECO:0000259" key="2">
    <source>
        <dbReference type="PROSITE" id="PS50055"/>
    </source>
</evidence>
<feature type="domain" description="Tyrosine specific protein phosphatases" evidence="3">
    <location>
        <begin position="4"/>
        <end position="72"/>
    </location>
</feature>
<sequence>MGILRLLRVIRNESGSTCLIHCSAGVGRTDTVMAIDLALRAFLEGKDVNILEIIKEIRSYRASAVQTEGQYVFIHQCLIEYVKVKKLARTEALEFATQYANYRKAAEAKAAEKKDAPEVPNPQAAPPLAAPKPPETK</sequence>
<reference evidence="5" key="1">
    <citation type="submission" date="2022-11" db="UniProtKB">
        <authorList>
            <consortium name="WormBaseParasite"/>
        </authorList>
    </citation>
    <scope>IDENTIFICATION</scope>
</reference>
<evidence type="ECO:0000313" key="4">
    <source>
        <dbReference type="Proteomes" id="UP000887578"/>
    </source>
</evidence>
<dbReference type="SUPFAM" id="SSF52799">
    <property type="entry name" value="(Phosphotyrosine protein) phosphatases II"/>
    <property type="match status" value="1"/>
</dbReference>
<evidence type="ECO:0000313" key="5">
    <source>
        <dbReference type="WBParaSite" id="PDA_v2.g1225.t1"/>
    </source>
</evidence>
<keyword evidence="4" id="KW-1185">Reference proteome</keyword>
<dbReference type="WBParaSite" id="PDA_v2.g1225.t1">
    <property type="protein sequence ID" value="PDA_v2.g1225.t1"/>
    <property type="gene ID" value="PDA_v2.g1225"/>
</dbReference>
<proteinExistence type="predicted"/>
<dbReference type="InterPro" id="IPR003595">
    <property type="entry name" value="Tyr_Pase_cat"/>
</dbReference>
<dbReference type="PROSITE" id="PS50055">
    <property type="entry name" value="TYR_PHOSPHATASE_PTP"/>
    <property type="match status" value="1"/>
</dbReference>
<dbReference type="Proteomes" id="UP000887578">
    <property type="component" value="Unplaced"/>
</dbReference>
<dbReference type="InterPro" id="IPR000387">
    <property type="entry name" value="Tyr_Pase_dom"/>
</dbReference>
<name>A0A914P318_9BILA</name>
<dbReference type="InterPro" id="IPR052782">
    <property type="entry name" value="Oocyte-zygote_transition_reg"/>
</dbReference>